<reference evidence="2 4" key="2">
    <citation type="journal article" date="2018" name="Plant J.">
        <title>The Physcomitrella patens chromosome-scale assembly reveals moss genome structure and evolution.</title>
        <authorList>
            <person name="Lang D."/>
            <person name="Ullrich K.K."/>
            <person name="Murat F."/>
            <person name="Fuchs J."/>
            <person name="Jenkins J."/>
            <person name="Haas F.B."/>
            <person name="Piednoel M."/>
            <person name="Gundlach H."/>
            <person name="Van Bel M."/>
            <person name="Meyberg R."/>
            <person name="Vives C."/>
            <person name="Morata J."/>
            <person name="Symeonidi A."/>
            <person name="Hiss M."/>
            <person name="Muchero W."/>
            <person name="Kamisugi Y."/>
            <person name="Saleh O."/>
            <person name="Blanc G."/>
            <person name="Decker E.L."/>
            <person name="van Gessel N."/>
            <person name="Grimwood J."/>
            <person name="Hayes R.D."/>
            <person name="Graham S.W."/>
            <person name="Gunter L.E."/>
            <person name="McDaniel S.F."/>
            <person name="Hoernstein S.N.W."/>
            <person name="Larsson A."/>
            <person name="Li F.W."/>
            <person name="Perroud P.F."/>
            <person name="Phillips J."/>
            <person name="Ranjan P."/>
            <person name="Rokshar D.S."/>
            <person name="Rothfels C.J."/>
            <person name="Schneider L."/>
            <person name="Shu S."/>
            <person name="Stevenson D.W."/>
            <person name="Thummler F."/>
            <person name="Tillich M."/>
            <person name="Villarreal Aguilar J.C."/>
            <person name="Widiez T."/>
            <person name="Wong G.K."/>
            <person name="Wymore A."/>
            <person name="Zhang Y."/>
            <person name="Zimmer A.D."/>
            <person name="Quatrano R.S."/>
            <person name="Mayer K.F.X."/>
            <person name="Goodstein D."/>
            <person name="Casacuberta J.M."/>
            <person name="Vandepoele K."/>
            <person name="Reski R."/>
            <person name="Cuming A.C."/>
            <person name="Tuskan G.A."/>
            <person name="Maumus F."/>
            <person name="Salse J."/>
            <person name="Schmutz J."/>
            <person name="Rensing S.A."/>
        </authorList>
    </citation>
    <scope>NUCLEOTIDE SEQUENCE [LARGE SCALE GENOMIC DNA]</scope>
    <source>
        <strain evidence="3 4">cv. Gransden 2004</strain>
    </source>
</reference>
<feature type="compositionally biased region" description="Basic and acidic residues" evidence="1">
    <location>
        <begin position="97"/>
        <end position="119"/>
    </location>
</feature>
<reference evidence="3" key="3">
    <citation type="submission" date="2020-12" db="UniProtKB">
        <authorList>
            <consortium name="EnsemblPlants"/>
        </authorList>
    </citation>
    <scope>IDENTIFICATION</scope>
</reference>
<evidence type="ECO:0000256" key="1">
    <source>
        <dbReference type="SAM" id="MobiDB-lite"/>
    </source>
</evidence>
<sequence>MGSPRCQVTSAPSPAQPGPIPSTYAFSIRNGPRHSGYRNHAGTGPSTTPPGPARPGPWGGHGRRRGRAEKRGSLTSHGTAAGVKERGSGSHNRTPKTRPEPEETEATKPGREFHADLKRMATSSHQGRVPDATGSPIAALPFRAPAFVVS</sequence>
<dbReference type="Proteomes" id="UP000006727">
    <property type="component" value="Chromosome 22"/>
</dbReference>
<reference evidence="2 4" key="1">
    <citation type="journal article" date="2008" name="Science">
        <title>The Physcomitrella genome reveals evolutionary insights into the conquest of land by plants.</title>
        <authorList>
            <person name="Rensing S."/>
            <person name="Lang D."/>
            <person name="Zimmer A."/>
            <person name="Terry A."/>
            <person name="Salamov A."/>
            <person name="Shapiro H."/>
            <person name="Nishiyama T."/>
            <person name="Perroud P.-F."/>
            <person name="Lindquist E."/>
            <person name="Kamisugi Y."/>
            <person name="Tanahashi T."/>
            <person name="Sakakibara K."/>
            <person name="Fujita T."/>
            <person name="Oishi K."/>
            <person name="Shin-I T."/>
            <person name="Kuroki Y."/>
            <person name="Toyoda A."/>
            <person name="Suzuki Y."/>
            <person name="Hashimoto A."/>
            <person name="Yamaguchi K."/>
            <person name="Sugano A."/>
            <person name="Kohara Y."/>
            <person name="Fujiyama A."/>
            <person name="Anterola A."/>
            <person name="Aoki S."/>
            <person name="Ashton N."/>
            <person name="Barbazuk W.B."/>
            <person name="Barker E."/>
            <person name="Bennetzen J."/>
            <person name="Bezanilla M."/>
            <person name="Blankenship R."/>
            <person name="Cho S.H."/>
            <person name="Dutcher S."/>
            <person name="Estelle M."/>
            <person name="Fawcett J.A."/>
            <person name="Gundlach H."/>
            <person name="Hanada K."/>
            <person name="Heyl A."/>
            <person name="Hicks K.A."/>
            <person name="Hugh J."/>
            <person name="Lohr M."/>
            <person name="Mayer K."/>
            <person name="Melkozernov A."/>
            <person name="Murata T."/>
            <person name="Nelson D."/>
            <person name="Pils B."/>
            <person name="Prigge M."/>
            <person name="Reiss B."/>
            <person name="Renner T."/>
            <person name="Rombauts S."/>
            <person name="Rushton P."/>
            <person name="Sanderfoot A."/>
            <person name="Schween G."/>
            <person name="Shiu S.-H."/>
            <person name="Stueber K."/>
            <person name="Theodoulou F.L."/>
            <person name="Tu H."/>
            <person name="Van de Peer Y."/>
            <person name="Verrier P.J."/>
            <person name="Waters E."/>
            <person name="Wood A."/>
            <person name="Yang L."/>
            <person name="Cove D."/>
            <person name="Cuming A."/>
            <person name="Hasebe M."/>
            <person name="Lucas S."/>
            <person name="Mishler D.B."/>
            <person name="Reski R."/>
            <person name="Grigoriev I."/>
            <person name="Quatrano R.S."/>
            <person name="Boore J.L."/>
        </authorList>
    </citation>
    <scope>NUCLEOTIDE SEQUENCE [LARGE SCALE GENOMIC DNA]</scope>
    <source>
        <strain evidence="3 4">cv. Gransden 2004</strain>
    </source>
</reference>
<evidence type="ECO:0000313" key="4">
    <source>
        <dbReference type="Proteomes" id="UP000006727"/>
    </source>
</evidence>
<evidence type="ECO:0000313" key="2">
    <source>
        <dbReference type="EMBL" id="PNR30960.1"/>
    </source>
</evidence>
<gene>
    <name evidence="2" type="ORF">PHYPA_027276</name>
</gene>
<dbReference type="Gramene" id="Pp3c22_17650V3.1">
    <property type="protein sequence ID" value="PAC:32903214.CDS.1"/>
    <property type="gene ID" value="Pp3c22_17650"/>
</dbReference>
<dbReference type="PaxDb" id="3218-PP1S100_86V6.1"/>
<keyword evidence="4" id="KW-1185">Reference proteome</keyword>
<accession>A0A2K1INW2</accession>
<protein>
    <submittedName>
        <fullName evidence="2 3">Uncharacterized protein</fullName>
    </submittedName>
</protein>
<organism evidence="2">
    <name type="scientific">Physcomitrium patens</name>
    <name type="common">Spreading-leaved earth moss</name>
    <name type="synonym">Physcomitrella patens</name>
    <dbReference type="NCBI Taxonomy" id="3218"/>
    <lineage>
        <taxon>Eukaryota</taxon>
        <taxon>Viridiplantae</taxon>
        <taxon>Streptophyta</taxon>
        <taxon>Embryophyta</taxon>
        <taxon>Bryophyta</taxon>
        <taxon>Bryophytina</taxon>
        <taxon>Bryopsida</taxon>
        <taxon>Funariidae</taxon>
        <taxon>Funariales</taxon>
        <taxon>Funariaceae</taxon>
        <taxon>Physcomitrium</taxon>
    </lineage>
</organism>
<name>A0A2K1INW2_PHYPA</name>
<proteinExistence type="predicted"/>
<feature type="region of interest" description="Disordered" evidence="1">
    <location>
        <begin position="1"/>
        <end position="137"/>
    </location>
</feature>
<dbReference type="AlphaFoldDB" id="A0A2K1INW2"/>
<evidence type="ECO:0000313" key="3">
    <source>
        <dbReference type="EnsemblPlants" id="PAC:32903214.CDS.1"/>
    </source>
</evidence>
<dbReference type="EnsemblPlants" id="Pp3c22_17650V3.1">
    <property type="protein sequence ID" value="PAC:32903214.CDS.1"/>
    <property type="gene ID" value="Pp3c22_17650"/>
</dbReference>
<dbReference type="EMBL" id="ABEU02000022">
    <property type="protein sequence ID" value="PNR30960.1"/>
    <property type="molecule type" value="Genomic_DNA"/>
</dbReference>
<feature type="compositionally biased region" description="Polar residues" evidence="1">
    <location>
        <begin position="1"/>
        <end position="13"/>
    </location>
</feature>
<dbReference type="InParanoid" id="A0A2K1INW2"/>